<gene>
    <name evidence="4" type="ORF">GCM10009547_36140</name>
</gene>
<dbReference type="SUPFAM" id="SSF56003">
    <property type="entry name" value="Molybdenum cofactor-binding domain"/>
    <property type="match status" value="1"/>
</dbReference>
<evidence type="ECO:0000313" key="5">
    <source>
        <dbReference type="Proteomes" id="UP001500957"/>
    </source>
</evidence>
<dbReference type="Gene3D" id="3.30.365.10">
    <property type="entry name" value="Aldehyde oxidase/xanthine dehydrogenase, molybdopterin binding domain"/>
    <property type="match status" value="4"/>
</dbReference>
<feature type="domain" description="Aldehyde oxidase/xanthine dehydrogenase a/b hammerhead" evidence="3">
    <location>
        <begin position="26"/>
        <end position="140"/>
    </location>
</feature>
<proteinExistence type="predicted"/>
<reference evidence="4 5" key="1">
    <citation type="journal article" date="2019" name="Int. J. Syst. Evol. Microbiol.">
        <title>The Global Catalogue of Microorganisms (GCM) 10K type strain sequencing project: providing services to taxonomists for standard genome sequencing and annotation.</title>
        <authorList>
            <consortium name="The Broad Institute Genomics Platform"/>
            <consortium name="The Broad Institute Genome Sequencing Center for Infectious Disease"/>
            <person name="Wu L."/>
            <person name="Ma J."/>
        </authorList>
    </citation>
    <scope>NUCLEOTIDE SEQUENCE [LARGE SCALE GENOMIC DNA]</scope>
    <source>
        <strain evidence="4 5">JCM 10671</strain>
    </source>
</reference>
<evidence type="ECO:0000313" key="4">
    <source>
        <dbReference type="EMBL" id="GAA0629269.1"/>
    </source>
</evidence>
<dbReference type="Proteomes" id="UP001500957">
    <property type="component" value="Unassembled WGS sequence"/>
</dbReference>
<evidence type="ECO:0000259" key="3">
    <source>
        <dbReference type="SMART" id="SM01008"/>
    </source>
</evidence>
<protein>
    <submittedName>
        <fullName evidence="4">Molybdopterin-dependent oxidoreductase</fullName>
    </submittedName>
</protein>
<dbReference type="InterPro" id="IPR046867">
    <property type="entry name" value="AldOxase/xan_DH_MoCoBD2"/>
</dbReference>
<name>A0ABN1H577_9ACTN</name>
<dbReference type="Pfam" id="PF20256">
    <property type="entry name" value="MoCoBD_2"/>
    <property type="match status" value="1"/>
</dbReference>
<organism evidence="4 5">
    <name type="scientific">Sporichthya brevicatena</name>
    <dbReference type="NCBI Taxonomy" id="171442"/>
    <lineage>
        <taxon>Bacteria</taxon>
        <taxon>Bacillati</taxon>
        <taxon>Actinomycetota</taxon>
        <taxon>Actinomycetes</taxon>
        <taxon>Sporichthyales</taxon>
        <taxon>Sporichthyaceae</taxon>
        <taxon>Sporichthya</taxon>
    </lineage>
</organism>
<dbReference type="RefSeq" id="WP_344607313.1">
    <property type="nucleotide sequence ID" value="NZ_BAAAHE010000035.1"/>
</dbReference>
<keyword evidence="1" id="KW-0500">Molybdenum</keyword>
<comment type="caution">
    <text evidence="4">The sequence shown here is derived from an EMBL/GenBank/DDBJ whole genome shotgun (WGS) entry which is preliminary data.</text>
</comment>
<dbReference type="Gene3D" id="3.90.1170.50">
    <property type="entry name" value="Aldehyde oxidase/xanthine dehydrogenase, a/b hammerhead"/>
    <property type="match status" value="1"/>
</dbReference>
<dbReference type="Pfam" id="PF01315">
    <property type="entry name" value="Ald_Xan_dh_C"/>
    <property type="match status" value="1"/>
</dbReference>
<dbReference type="PANTHER" id="PTHR11908:SF132">
    <property type="entry name" value="ALDEHYDE OXIDASE 1-RELATED"/>
    <property type="match status" value="1"/>
</dbReference>
<accession>A0ABN1H577</accession>
<dbReference type="SMART" id="SM01008">
    <property type="entry name" value="Ald_Xan_dh_C"/>
    <property type="match status" value="1"/>
</dbReference>
<dbReference type="PANTHER" id="PTHR11908">
    <property type="entry name" value="XANTHINE DEHYDROGENASE"/>
    <property type="match status" value="1"/>
</dbReference>
<dbReference type="InterPro" id="IPR016208">
    <property type="entry name" value="Ald_Oxase/xanthine_DH-like"/>
</dbReference>
<dbReference type="SUPFAM" id="SSF54665">
    <property type="entry name" value="CO dehydrogenase molybdoprotein N-domain-like"/>
    <property type="match status" value="1"/>
</dbReference>
<dbReference type="InterPro" id="IPR008274">
    <property type="entry name" value="AldOxase/xan_DH_MoCoBD1"/>
</dbReference>
<evidence type="ECO:0000256" key="2">
    <source>
        <dbReference type="ARBA" id="ARBA00023002"/>
    </source>
</evidence>
<keyword evidence="5" id="KW-1185">Reference proteome</keyword>
<dbReference type="InterPro" id="IPR037165">
    <property type="entry name" value="AldOxase/xan_DH_Mopterin-bd_sf"/>
</dbReference>
<dbReference type="EMBL" id="BAAAHE010000035">
    <property type="protein sequence ID" value="GAA0629269.1"/>
    <property type="molecule type" value="Genomic_DNA"/>
</dbReference>
<dbReference type="InterPro" id="IPR036856">
    <property type="entry name" value="Ald_Oxase/Xan_DH_a/b_sf"/>
</dbReference>
<dbReference type="InterPro" id="IPR000674">
    <property type="entry name" value="Ald_Oxase/Xan_DH_a/b"/>
</dbReference>
<sequence length="791" mass="85442">MTVTDKEYESAFGQPLRRKEDAHLITGQTRWVDNLSAPGMLYAAYLRSPMAHAKIRVNTEPAKSYPGVVAVYSAADFGEAQAVIPDAWTVHPEMKKPVMTPLATDEVRYVGEPIAVVVAETRYQAADALEAIDVDYEPLTAVVDLEEAVKDEALVHSSIGTNTCFYIESPGEDYQAAKARAESEGGVVISRRFRQQRLLPTPMEPRAVLVVPTMDDVTVYAATQIPHVLRLLLAMLTGQPEHKLRVVAPDVGGGFGGKINCLTEEIIGVHLARRLGRPVKWTESRSENFLQMHHGRAQIQDIEIAATREGKLLGLKVDLIADLGAGLRLFTAGVPMFGAAMFNAIYKMDAYQFNCRTVFTNLTPTDAYRGAGRPEATYAIERMMDELAAELGMDPIEVRRKNWIEHHEFPYTTISGSVYDSGNYEAATDRAVELFDYDALRAEQKARRERGDRKQIGIGVSTFTEACGLAPSRVMGQLGVGAGGWERAEIRVTLTGKIQVVSGSTPHGQGHWTAWSQLVSDKLGVPFEDVELLAGDTATGPQGMDTYGSRSLVVGGSAIVKACDKVIEKAKRVAAHTLEANPDDLEFANGVFTVKGSPGPQISFVEVAAATQLAHNLPDGMEPSLNSAYTFDPVNLSYPHGTHLCAVEIDTETGWTEIYRYACVDDVGTVVNPMIVEGQIHGGLVQGIAQALFEEAVYDDAGNLITGTLVDYLVPSAADVPSFLTDRTETPSTDNPIGAKGVGEAGCIASTPAVVNAIVDALRPLGINDVQMPCTPERVWRAIQSAKGGAA</sequence>
<evidence type="ECO:0000256" key="1">
    <source>
        <dbReference type="ARBA" id="ARBA00022505"/>
    </source>
</evidence>
<dbReference type="Pfam" id="PF02738">
    <property type="entry name" value="MoCoBD_1"/>
    <property type="match status" value="1"/>
</dbReference>
<keyword evidence="2" id="KW-0560">Oxidoreductase</keyword>